<protein>
    <submittedName>
        <fullName evidence="1">Uncharacterized protein</fullName>
    </submittedName>
</protein>
<name>A0A0F1Q3Y3_ENTCL</name>
<accession>A0A0F1Q3Y3</accession>
<dbReference type="EMBL" id="FJXR01000032">
    <property type="protein sequence ID" value="CZW16138.1"/>
    <property type="molecule type" value="Genomic_DNA"/>
</dbReference>
<dbReference type="GeneID" id="63140396"/>
<sequence length="72" mass="8236">MSYELSHLNTLWDALGKITVRDEDGDVVTDELFLHFLTGTSLFPIWSWFESQHDEFVVAVKLYNTSIPDGST</sequence>
<organism evidence="1 2">
    <name type="scientific">Enterobacter cloacae</name>
    <dbReference type="NCBI Taxonomy" id="550"/>
    <lineage>
        <taxon>Bacteria</taxon>
        <taxon>Pseudomonadati</taxon>
        <taxon>Pseudomonadota</taxon>
        <taxon>Gammaproteobacteria</taxon>
        <taxon>Enterobacterales</taxon>
        <taxon>Enterobacteriaceae</taxon>
        <taxon>Enterobacter</taxon>
        <taxon>Enterobacter cloacae complex</taxon>
    </lineage>
</organism>
<dbReference type="AlphaFoldDB" id="A0A0F1Q3Y3"/>
<gene>
    <name evidence="1" type="ORF">SAMEA2273318_04169</name>
</gene>
<evidence type="ECO:0000313" key="2">
    <source>
        <dbReference type="Proteomes" id="UP000076008"/>
    </source>
</evidence>
<evidence type="ECO:0000313" key="1">
    <source>
        <dbReference type="EMBL" id="CZW16138.1"/>
    </source>
</evidence>
<proteinExistence type="predicted"/>
<reference evidence="1 2" key="1">
    <citation type="submission" date="2016-03" db="EMBL/GenBank/DDBJ databases">
        <authorList>
            <consortium name="Pathogen Informatics"/>
        </authorList>
    </citation>
    <scope>NUCLEOTIDE SEQUENCE [LARGE SCALE GENOMIC DNA]</scope>
    <source>
        <strain evidence="2">e1252</strain>
    </source>
</reference>
<dbReference type="Proteomes" id="UP000076008">
    <property type="component" value="Unassembled WGS sequence"/>
</dbReference>
<dbReference type="RefSeq" id="WP_009652503.1">
    <property type="nucleotide sequence ID" value="NZ_FJXR01000032.1"/>
</dbReference>